<sequence>MAVNQINSPPTITKVGLKLATMNNNQHLSLTITHAAFGTEKYRPTGEETSLKQERLRVGIASAVRLDEKTIQMRFVVKAEQDEGFWCNEIGFWANNTLIAVYSSDEIKGEGLIFISDKVETTISFSLALEAMPVERIDVQIMQDQDKLIQLINQHENEDNPHPQYTPKTLTATSQNAVEETGHSHEIDKASTSQAGIVQLTNDTNSEAETLGLTAKAGKTLKGLIDALTRNLSNYIPNSKKSDAVTSPSSDTIATSFAAKTAYDKAVEADNHAESAYNLAESKQSPATTLAGYKIADFAQRALTASDNLNDITVKGIYHNSTYRNTPNNNYPEEQSGVLLVLSADEQIYFASNGKMFKRLKSNNNWANGWVRLDNLTTPIGADQNLDEITTDGNYYIVGSSKATLAKNYPVERGDGALEVFGNGYFQRFTTFHSCQVFNRRKVGGNWTNWVMSADDKSEIRQKTIDYTKAEGYAYSGFYRPNGDKLNNLPLASLMVHITHPSYTTNAHARGIGFSYGSYNGNQAWDIFTTAFDANGTYLGQKQIMTELGGIFRGDINLNNNMLGFSADTKDFINSKNIDGIWHDDNSNTFHFQSDSTYKKTGDAGNASLSAVNYFASGRVEIKSNTWGRIRAILPDGGYWQWEVNPASATDPRFNFVYRYPNQENPDRYVRFPTVQQGGETVAYQSWVNGKVAVLTGVVEHGATLPLPPSFSEGQCKFFVSMNFDDPRTQPWDIQESGRSKSYYQRCFVTGRTVTAQAWHGEGRGMDVGSWTNGRANYLVIGIK</sequence>
<proteinExistence type="predicted"/>
<organism evidence="1 2">
    <name type="scientific">Avibacterium paragallinarum</name>
    <name type="common">Haemophilus gallinarum</name>
    <dbReference type="NCBI Taxonomy" id="728"/>
    <lineage>
        <taxon>Bacteria</taxon>
        <taxon>Pseudomonadati</taxon>
        <taxon>Pseudomonadota</taxon>
        <taxon>Gammaproteobacteria</taxon>
        <taxon>Pasteurellales</taxon>
        <taxon>Pasteurellaceae</taxon>
        <taxon>Avibacterium</taxon>
    </lineage>
</organism>
<dbReference type="AlphaFoldDB" id="A0A377IUK3"/>
<dbReference type="Proteomes" id="UP000254465">
    <property type="component" value="Unassembled WGS sequence"/>
</dbReference>
<dbReference type="EMBL" id="UGHK01000003">
    <property type="protein sequence ID" value="STO91892.1"/>
    <property type="molecule type" value="Genomic_DNA"/>
</dbReference>
<dbReference type="GO" id="GO:0046718">
    <property type="term" value="P:symbiont entry into host cell"/>
    <property type="evidence" value="ECO:0007669"/>
    <property type="project" value="InterPro"/>
</dbReference>
<dbReference type="CDD" id="cd19958">
    <property type="entry name" value="pyocin_knob"/>
    <property type="match status" value="2"/>
</dbReference>
<dbReference type="RefSeq" id="WP_021724780.1">
    <property type="nucleotide sequence ID" value="NZ_RQXP01000049.1"/>
</dbReference>
<accession>A0A377IUK3</accession>
<protein>
    <submittedName>
        <fullName evidence="1">Phage tail collar domain-containing protein</fullName>
    </submittedName>
</protein>
<dbReference type="Pfam" id="PF03406">
    <property type="entry name" value="Phage_fiber_2"/>
    <property type="match status" value="1"/>
</dbReference>
<dbReference type="InterPro" id="IPR005068">
    <property type="entry name" value="Phage_lambda_Stf-r2"/>
</dbReference>
<gene>
    <name evidence="1" type="ORF">NCTC11296_03022</name>
</gene>
<dbReference type="GO" id="GO:0019062">
    <property type="term" value="P:virion attachment to host cell"/>
    <property type="evidence" value="ECO:0007669"/>
    <property type="project" value="InterPro"/>
</dbReference>
<name>A0A377IUK3_AVIPA</name>
<evidence type="ECO:0000313" key="2">
    <source>
        <dbReference type="Proteomes" id="UP000254465"/>
    </source>
</evidence>
<evidence type="ECO:0000313" key="1">
    <source>
        <dbReference type="EMBL" id="STO91892.1"/>
    </source>
</evidence>
<reference evidence="1 2" key="1">
    <citation type="submission" date="2018-06" db="EMBL/GenBank/DDBJ databases">
        <authorList>
            <consortium name="Pathogen Informatics"/>
            <person name="Doyle S."/>
        </authorList>
    </citation>
    <scope>NUCLEOTIDE SEQUENCE [LARGE SCALE GENOMIC DNA]</scope>
    <source>
        <strain evidence="1 2">NCTC11296</strain>
    </source>
</reference>